<evidence type="ECO:0000313" key="2">
    <source>
        <dbReference type="Proteomes" id="UP001497535"/>
    </source>
</evidence>
<name>A0ACB1AYX6_MELEN</name>
<accession>A0ACB1AYX6</accession>
<dbReference type="EMBL" id="CAVMJV010000144">
    <property type="protein sequence ID" value="CAK5112755.1"/>
    <property type="molecule type" value="Genomic_DNA"/>
</dbReference>
<protein>
    <submittedName>
        <fullName evidence="1">Uncharacterized protein</fullName>
    </submittedName>
</protein>
<gene>
    <name evidence="1" type="ORF">MENTE1834_LOCUS44973</name>
</gene>
<sequence>MKANYDPTIFPALRFKIGMEERDGEVSCLCYISGRVILTGIKSIHEMKHVFNNDILPKIKQFPRT</sequence>
<dbReference type="Proteomes" id="UP001497535">
    <property type="component" value="Unassembled WGS sequence"/>
</dbReference>
<organism evidence="1 2">
    <name type="scientific">Meloidogyne enterolobii</name>
    <name type="common">Root-knot nematode worm</name>
    <name type="synonym">Meloidogyne mayaguensis</name>
    <dbReference type="NCBI Taxonomy" id="390850"/>
    <lineage>
        <taxon>Eukaryota</taxon>
        <taxon>Metazoa</taxon>
        <taxon>Ecdysozoa</taxon>
        <taxon>Nematoda</taxon>
        <taxon>Chromadorea</taxon>
        <taxon>Rhabditida</taxon>
        <taxon>Tylenchina</taxon>
        <taxon>Tylenchomorpha</taxon>
        <taxon>Tylenchoidea</taxon>
        <taxon>Meloidogynidae</taxon>
        <taxon>Meloidogyninae</taxon>
        <taxon>Meloidogyne</taxon>
    </lineage>
</organism>
<keyword evidence="2" id="KW-1185">Reference proteome</keyword>
<evidence type="ECO:0000313" key="1">
    <source>
        <dbReference type="EMBL" id="CAK5112755.1"/>
    </source>
</evidence>
<comment type="caution">
    <text evidence="1">The sequence shown here is derived from an EMBL/GenBank/DDBJ whole genome shotgun (WGS) entry which is preliminary data.</text>
</comment>
<reference evidence="1" key="1">
    <citation type="submission" date="2023-11" db="EMBL/GenBank/DDBJ databases">
        <authorList>
            <person name="Poullet M."/>
        </authorList>
    </citation>
    <scope>NUCLEOTIDE SEQUENCE</scope>
    <source>
        <strain evidence="1">E1834</strain>
    </source>
</reference>
<proteinExistence type="predicted"/>